<accession>A0A7X6RSQ8</accession>
<dbReference type="CDD" id="cd07989">
    <property type="entry name" value="LPLAT_AGPAT-like"/>
    <property type="match status" value="1"/>
</dbReference>
<feature type="domain" description="Phospholipid/glycerol acyltransferase" evidence="3">
    <location>
        <begin position="34"/>
        <end position="154"/>
    </location>
</feature>
<comment type="caution">
    <text evidence="4">The sequence shown here is derived from an EMBL/GenBank/DDBJ whole genome shotgun (WGS) entry which is preliminary data.</text>
</comment>
<keyword evidence="5" id="KW-1185">Reference proteome</keyword>
<dbReference type="GO" id="GO:0006654">
    <property type="term" value="P:phosphatidic acid biosynthetic process"/>
    <property type="evidence" value="ECO:0007669"/>
    <property type="project" value="TreeGrafter"/>
</dbReference>
<evidence type="ECO:0000313" key="4">
    <source>
        <dbReference type="EMBL" id="NKZ00497.1"/>
    </source>
</evidence>
<evidence type="ECO:0000259" key="3">
    <source>
        <dbReference type="SMART" id="SM00563"/>
    </source>
</evidence>
<dbReference type="SMART" id="SM00563">
    <property type="entry name" value="PlsC"/>
    <property type="match status" value="1"/>
</dbReference>
<proteinExistence type="predicted"/>
<evidence type="ECO:0000313" key="5">
    <source>
        <dbReference type="Proteomes" id="UP000553209"/>
    </source>
</evidence>
<name>A0A7X6RSQ8_9ACTN</name>
<dbReference type="PANTHER" id="PTHR10434:SF11">
    <property type="entry name" value="1-ACYL-SN-GLYCEROL-3-PHOSPHATE ACYLTRANSFERASE"/>
    <property type="match status" value="1"/>
</dbReference>
<dbReference type="GO" id="GO:0005886">
    <property type="term" value="C:plasma membrane"/>
    <property type="evidence" value="ECO:0007669"/>
    <property type="project" value="TreeGrafter"/>
</dbReference>
<protein>
    <submittedName>
        <fullName evidence="4">1-acyl-sn-glycerol-3-phosphate acyltransferase</fullName>
    </submittedName>
</protein>
<sequence>MFYGALRQTVSVLARTLCRPTIEGRENIPEDGAVLLASNHLSFIDSVIIPLSVTQRRVRFLAKSDYFEGTGVKGRMTRTVFSSLGAMPVQRRDARGAMLSLEMMLERLNEGEACVIYPEGTRSRDGRLYRGRTGVALLAMESKAPVVPVAVAGTQDVQPVGASMPRPRPYSIRFGEPLDFSTGYDHLAPGKARREITDRIMDSIHALSGQERAKGYNSLGADV</sequence>
<evidence type="ECO:0000256" key="2">
    <source>
        <dbReference type="ARBA" id="ARBA00023315"/>
    </source>
</evidence>
<dbReference type="InterPro" id="IPR002123">
    <property type="entry name" value="Plipid/glycerol_acylTrfase"/>
</dbReference>
<keyword evidence="2 4" id="KW-0012">Acyltransferase</keyword>
<dbReference type="AlphaFoldDB" id="A0A7X6RSQ8"/>
<keyword evidence="1 4" id="KW-0808">Transferase</keyword>
<dbReference type="Pfam" id="PF01553">
    <property type="entry name" value="Acyltransferase"/>
    <property type="match status" value="1"/>
</dbReference>
<dbReference type="SUPFAM" id="SSF69593">
    <property type="entry name" value="Glycerol-3-phosphate (1)-acyltransferase"/>
    <property type="match status" value="1"/>
</dbReference>
<dbReference type="PANTHER" id="PTHR10434">
    <property type="entry name" value="1-ACYL-SN-GLYCEROL-3-PHOSPHATE ACYLTRANSFERASE"/>
    <property type="match status" value="1"/>
</dbReference>
<organism evidence="4 5">
    <name type="scientific">Nocardiopsis alborubida</name>
    <dbReference type="NCBI Taxonomy" id="146802"/>
    <lineage>
        <taxon>Bacteria</taxon>
        <taxon>Bacillati</taxon>
        <taxon>Actinomycetota</taxon>
        <taxon>Actinomycetes</taxon>
        <taxon>Streptosporangiales</taxon>
        <taxon>Nocardiopsidaceae</taxon>
        <taxon>Nocardiopsis</taxon>
    </lineage>
</organism>
<dbReference type="RefSeq" id="WP_061079223.1">
    <property type="nucleotide sequence ID" value="NZ_JAAXPG010000024.1"/>
</dbReference>
<dbReference type="EMBL" id="JAAXPG010000024">
    <property type="protein sequence ID" value="NKZ00497.1"/>
    <property type="molecule type" value="Genomic_DNA"/>
</dbReference>
<dbReference type="Proteomes" id="UP000553209">
    <property type="component" value="Unassembled WGS sequence"/>
</dbReference>
<dbReference type="GO" id="GO:0003841">
    <property type="term" value="F:1-acylglycerol-3-phosphate O-acyltransferase activity"/>
    <property type="evidence" value="ECO:0007669"/>
    <property type="project" value="TreeGrafter"/>
</dbReference>
<reference evidence="4 5" key="1">
    <citation type="submission" date="2020-04" db="EMBL/GenBank/DDBJ databases">
        <title>MicrobeNet Type strains.</title>
        <authorList>
            <person name="Nicholson A.C."/>
        </authorList>
    </citation>
    <scope>NUCLEOTIDE SEQUENCE [LARGE SCALE GENOMIC DNA]</scope>
    <source>
        <strain evidence="4 5">ATCC 23612</strain>
    </source>
</reference>
<evidence type="ECO:0000256" key="1">
    <source>
        <dbReference type="ARBA" id="ARBA00022679"/>
    </source>
</evidence>
<gene>
    <name evidence="4" type="ORF">HGB44_22915</name>
</gene>